<sequence length="236" mass="26342">MAVIWGLDLKEMQWGKFKSGYMWNTEYHRRRTKFIVYQIAMICCVVSESLGTAVLSDYIDQQNYVSGNYPGATVYNNDFVGVASYNIFVGVYVATIFGSAFFFDLFWPERQESPAVKLAWRICSVLACVFTLASALAYTVILVTHSAIVAPDDPTSRKLLDESGGMPLTYRKNGRAVASVVFLWVGLCGTIASTVLLWRSLEYIDEFGPKSKAGRKSQEQVAKEENDVGIDDTRAT</sequence>
<dbReference type="EMBL" id="CAOQHR010000004">
    <property type="protein sequence ID" value="CAI6333806.1"/>
    <property type="molecule type" value="Genomic_DNA"/>
</dbReference>
<feature type="region of interest" description="Disordered" evidence="1">
    <location>
        <begin position="210"/>
        <end position="236"/>
    </location>
</feature>
<keyword evidence="4" id="KW-1185">Reference proteome</keyword>
<feature type="transmembrane region" description="Helical" evidence="2">
    <location>
        <begin position="176"/>
        <end position="198"/>
    </location>
</feature>
<evidence type="ECO:0000256" key="1">
    <source>
        <dbReference type="SAM" id="MobiDB-lite"/>
    </source>
</evidence>
<keyword evidence="2" id="KW-0472">Membrane</keyword>
<evidence type="ECO:0000313" key="4">
    <source>
        <dbReference type="Proteomes" id="UP001152607"/>
    </source>
</evidence>
<name>A0A9W4UF79_9PLEO</name>
<dbReference type="Proteomes" id="UP001152607">
    <property type="component" value="Unassembled WGS sequence"/>
</dbReference>
<proteinExistence type="predicted"/>
<reference evidence="3" key="1">
    <citation type="submission" date="2023-01" db="EMBL/GenBank/DDBJ databases">
        <authorList>
            <person name="Van Ghelder C."/>
            <person name="Rancurel C."/>
        </authorList>
    </citation>
    <scope>NUCLEOTIDE SEQUENCE</scope>
    <source>
        <strain evidence="3">CNCM I-4278</strain>
    </source>
</reference>
<feature type="transmembrane region" description="Helical" evidence="2">
    <location>
        <begin position="34"/>
        <end position="59"/>
    </location>
</feature>
<comment type="caution">
    <text evidence="3">The sequence shown here is derived from an EMBL/GenBank/DDBJ whole genome shotgun (WGS) entry which is preliminary data.</text>
</comment>
<dbReference type="AlphaFoldDB" id="A0A9W4UF79"/>
<feature type="compositionally biased region" description="Basic and acidic residues" evidence="1">
    <location>
        <begin position="216"/>
        <end position="236"/>
    </location>
</feature>
<keyword evidence="2" id="KW-1133">Transmembrane helix</keyword>
<feature type="transmembrane region" description="Helical" evidence="2">
    <location>
        <begin position="118"/>
        <end position="141"/>
    </location>
</feature>
<accession>A0A9W4UF79</accession>
<dbReference type="OrthoDB" id="3596006at2759"/>
<feature type="transmembrane region" description="Helical" evidence="2">
    <location>
        <begin position="79"/>
        <end position="106"/>
    </location>
</feature>
<organism evidence="3 4">
    <name type="scientific">Periconia digitata</name>
    <dbReference type="NCBI Taxonomy" id="1303443"/>
    <lineage>
        <taxon>Eukaryota</taxon>
        <taxon>Fungi</taxon>
        <taxon>Dikarya</taxon>
        <taxon>Ascomycota</taxon>
        <taxon>Pezizomycotina</taxon>
        <taxon>Dothideomycetes</taxon>
        <taxon>Pleosporomycetidae</taxon>
        <taxon>Pleosporales</taxon>
        <taxon>Massarineae</taxon>
        <taxon>Periconiaceae</taxon>
        <taxon>Periconia</taxon>
    </lineage>
</organism>
<keyword evidence="2" id="KW-0812">Transmembrane</keyword>
<evidence type="ECO:0000256" key="2">
    <source>
        <dbReference type="SAM" id="Phobius"/>
    </source>
</evidence>
<gene>
    <name evidence="3" type="ORF">PDIGIT_LOCUS6855</name>
</gene>
<evidence type="ECO:0000313" key="3">
    <source>
        <dbReference type="EMBL" id="CAI6333806.1"/>
    </source>
</evidence>
<protein>
    <submittedName>
        <fullName evidence="3">Uncharacterized protein</fullName>
    </submittedName>
</protein>